<feature type="region of interest" description="Disordered" evidence="1">
    <location>
        <begin position="1"/>
        <end position="25"/>
    </location>
</feature>
<dbReference type="PROSITE" id="PS00455">
    <property type="entry name" value="AMP_BINDING"/>
    <property type="match status" value="1"/>
</dbReference>
<protein>
    <submittedName>
        <fullName evidence="3">Acetoacetyl- synthetase</fullName>
    </submittedName>
</protein>
<dbReference type="AlphaFoldDB" id="A0AAI9EBC1"/>
<dbReference type="InterPro" id="IPR042099">
    <property type="entry name" value="ANL_N_sf"/>
</dbReference>
<organism evidence="3 4">
    <name type="scientific">Lecanosticta acicola</name>
    <dbReference type="NCBI Taxonomy" id="111012"/>
    <lineage>
        <taxon>Eukaryota</taxon>
        <taxon>Fungi</taxon>
        <taxon>Dikarya</taxon>
        <taxon>Ascomycota</taxon>
        <taxon>Pezizomycotina</taxon>
        <taxon>Dothideomycetes</taxon>
        <taxon>Dothideomycetidae</taxon>
        <taxon>Mycosphaerellales</taxon>
        <taxon>Mycosphaerellaceae</taxon>
        <taxon>Lecanosticta</taxon>
    </lineage>
</organism>
<dbReference type="InterPro" id="IPR000873">
    <property type="entry name" value="AMP-dep_synth/lig_dom"/>
</dbReference>
<dbReference type="GO" id="GO:0030729">
    <property type="term" value="F:acetoacetate-CoA ligase activity"/>
    <property type="evidence" value="ECO:0007669"/>
    <property type="project" value="InterPro"/>
</dbReference>
<dbReference type="GO" id="GO:0006629">
    <property type="term" value="P:lipid metabolic process"/>
    <property type="evidence" value="ECO:0007669"/>
    <property type="project" value="InterPro"/>
</dbReference>
<evidence type="ECO:0000313" key="4">
    <source>
        <dbReference type="Proteomes" id="UP001296104"/>
    </source>
</evidence>
<dbReference type="SUPFAM" id="SSF56801">
    <property type="entry name" value="Acetyl-CoA synthetase-like"/>
    <property type="match status" value="1"/>
</dbReference>
<dbReference type="EMBL" id="CAVMBE010000032">
    <property type="protein sequence ID" value="CAK4028733.1"/>
    <property type="molecule type" value="Genomic_DNA"/>
</dbReference>
<keyword evidence="4" id="KW-1185">Reference proteome</keyword>
<name>A0AAI9EBC1_9PEZI</name>
<evidence type="ECO:0000256" key="1">
    <source>
        <dbReference type="SAM" id="MobiDB-lite"/>
    </source>
</evidence>
<dbReference type="InterPro" id="IPR045851">
    <property type="entry name" value="AMP-bd_C_sf"/>
</dbReference>
<dbReference type="PANTHER" id="PTHR42921:SF4">
    <property type="entry name" value="ACETOACETYL-COA SYNTHASE (AFU_ORTHOLOGUE AFUA_8G04770)"/>
    <property type="match status" value="1"/>
</dbReference>
<sequence>MTAQEDISEALWTPTQAGKTPMDEYRRHINRKYSQDLKNTKDLHKWSVQNPQVFWIDLYQWLEFVPELPKGTTHAYDPSVPMSANPKWFPGLEFNYAENAMFSNPDENEIALIGLRDDTDLSSSDGEVMTWREFREQVRLTASALRRSGVQRGDRVGALVATSTWAMVLFHASASMGAIFTCVNPDLGIEGCVSRFQQVTPKILFADSHTVYKGKTIPTASKLANIMQRLGPRPQLYIVPVEAGVDGNPKTVNDFIRKADLSDKLMFTRVPFNYPLMICYSSGTTGAPKCIVHHHGLIMQLKKIAVVHNSTTPRDVILQYSSTSWVVFYVMCGYFASGAKTILYNGSPMHPDTKQLLRIASKYKVTYFGTSPRYLLEVEMSKVIPKQEFDLSSLRIVYTTGATLSAEQYRWFYRAFPSHVHLCNTAGGTDTATSLIAADPAGPIHAGEMQVFALGMDVDIANPETGDSILESGESGEMIVRRPFPSMPALFWGDEDGTKYRSSYFERFENLDVWAQHDWLQYNPKTGGLIMHGRSDGVLNPSGVRFGSGEIYSIVEAPPFTEHISNSLCVGRRRPQDKDEDVFLFVVMIAGNIFTKELWDAIKQAIKTGLSPRHVPRFVIEVPEIPTTINGKKVESAVKQTISGIDVKPSNTVLNPDAITFFRRFRDLEREPRAAKL</sequence>
<dbReference type="Proteomes" id="UP001296104">
    <property type="component" value="Unassembled WGS sequence"/>
</dbReference>
<accession>A0AAI9EBC1</accession>
<gene>
    <name evidence="3" type="ORF">LECACI_7A005181</name>
</gene>
<evidence type="ECO:0000313" key="3">
    <source>
        <dbReference type="EMBL" id="CAK4028733.1"/>
    </source>
</evidence>
<dbReference type="InterPro" id="IPR020845">
    <property type="entry name" value="AMP-binding_CS"/>
</dbReference>
<proteinExistence type="predicted"/>
<reference evidence="3" key="1">
    <citation type="submission" date="2023-11" db="EMBL/GenBank/DDBJ databases">
        <authorList>
            <person name="Alioto T."/>
            <person name="Alioto T."/>
            <person name="Gomez Garrido J."/>
        </authorList>
    </citation>
    <scope>NUCLEOTIDE SEQUENCE</scope>
</reference>
<dbReference type="NCBIfam" id="TIGR01217">
    <property type="entry name" value="ac_ac_CoA_syn"/>
    <property type="match status" value="1"/>
</dbReference>
<comment type="caution">
    <text evidence="3">The sequence shown here is derived from an EMBL/GenBank/DDBJ whole genome shotgun (WGS) entry which is preliminary data.</text>
</comment>
<dbReference type="InterPro" id="IPR005914">
    <property type="entry name" value="Acac_CoA_synth"/>
</dbReference>
<dbReference type="Pfam" id="PF00501">
    <property type="entry name" value="AMP-binding"/>
    <property type="match status" value="1"/>
</dbReference>
<evidence type="ECO:0000259" key="2">
    <source>
        <dbReference type="Pfam" id="PF00501"/>
    </source>
</evidence>
<dbReference type="PANTHER" id="PTHR42921">
    <property type="entry name" value="ACETOACETYL-COA SYNTHETASE"/>
    <property type="match status" value="1"/>
</dbReference>
<dbReference type="Gene3D" id="3.40.50.12780">
    <property type="entry name" value="N-terminal domain of ligase-like"/>
    <property type="match status" value="1"/>
</dbReference>
<feature type="domain" description="AMP-dependent synthetase/ligase" evidence="2">
    <location>
        <begin position="123"/>
        <end position="483"/>
    </location>
</feature>
<dbReference type="Gene3D" id="3.30.300.30">
    <property type="match status" value="1"/>
</dbReference>